<dbReference type="Proteomes" id="UP001596223">
    <property type="component" value="Unassembled WGS sequence"/>
</dbReference>
<feature type="transmembrane region" description="Helical" evidence="1">
    <location>
        <begin position="36"/>
        <end position="61"/>
    </location>
</feature>
<organism evidence="2 3">
    <name type="scientific">Nocardia lasii</name>
    <dbReference type="NCBI Taxonomy" id="1616107"/>
    <lineage>
        <taxon>Bacteria</taxon>
        <taxon>Bacillati</taxon>
        <taxon>Actinomycetota</taxon>
        <taxon>Actinomycetes</taxon>
        <taxon>Mycobacteriales</taxon>
        <taxon>Nocardiaceae</taxon>
        <taxon>Nocardia</taxon>
    </lineage>
</organism>
<evidence type="ECO:0008006" key="4">
    <source>
        <dbReference type="Google" id="ProtNLM"/>
    </source>
</evidence>
<reference evidence="3" key="1">
    <citation type="journal article" date="2019" name="Int. J. Syst. Evol. Microbiol.">
        <title>The Global Catalogue of Microorganisms (GCM) 10K type strain sequencing project: providing services to taxonomists for standard genome sequencing and annotation.</title>
        <authorList>
            <consortium name="The Broad Institute Genomics Platform"/>
            <consortium name="The Broad Institute Genome Sequencing Center for Infectious Disease"/>
            <person name="Wu L."/>
            <person name="Ma J."/>
        </authorList>
    </citation>
    <scope>NUCLEOTIDE SEQUENCE [LARGE SCALE GENOMIC DNA]</scope>
    <source>
        <strain evidence="3">CCUG 36956</strain>
    </source>
</reference>
<name>A0ABW1JRP4_9NOCA</name>
<proteinExistence type="predicted"/>
<keyword evidence="3" id="KW-1185">Reference proteome</keyword>
<keyword evidence="1" id="KW-0472">Membrane</keyword>
<keyword evidence="1" id="KW-1133">Transmembrane helix</keyword>
<protein>
    <recommendedName>
        <fullName evidence="4">DUF4190 domain-containing protein</fullName>
    </recommendedName>
</protein>
<sequence>MTLGLIALIPVLVIVGPVLASALIARYNGVGWTGGAGLTGGIGVLVGMSVLAAAWAFSLAWQRGTR</sequence>
<gene>
    <name evidence="2" type="ORF">ACFP3H_13700</name>
</gene>
<evidence type="ECO:0000313" key="3">
    <source>
        <dbReference type="Proteomes" id="UP001596223"/>
    </source>
</evidence>
<keyword evidence="1" id="KW-0812">Transmembrane</keyword>
<accession>A0ABW1JRP4</accession>
<comment type="caution">
    <text evidence="2">The sequence shown here is derived from an EMBL/GenBank/DDBJ whole genome shotgun (WGS) entry which is preliminary data.</text>
</comment>
<evidence type="ECO:0000313" key="2">
    <source>
        <dbReference type="EMBL" id="MFC6012107.1"/>
    </source>
</evidence>
<dbReference type="EMBL" id="JBHSQN010000009">
    <property type="protein sequence ID" value="MFC6012107.1"/>
    <property type="molecule type" value="Genomic_DNA"/>
</dbReference>
<evidence type="ECO:0000256" key="1">
    <source>
        <dbReference type="SAM" id="Phobius"/>
    </source>
</evidence>
<dbReference type="RefSeq" id="WP_378605062.1">
    <property type="nucleotide sequence ID" value="NZ_JBHSQN010000009.1"/>
</dbReference>